<keyword evidence="3" id="KW-1185">Reference proteome</keyword>
<protein>
    <submittedName>
        <fullName evidence="2">Membrane protein</fullName>
    </submittedName>
</protein>
<dbReference type="RefSeq" id="WP_014840385.1">
    <property type="nucleotide sequence ID" value="NC_018108.1"/>
</dbReference>
<keyword evidence="1" id="KW-0472">Membrane</keyword>
<evidence type="ECO:0000313" key="3">
    <source>
        <dbReference type="Proteomes" id="UP000003121"/>
    </source>
</evidence>
<name>A0ABM5NB30_9BURK</name>
<proteinExistence type="predicted"/>
<organism evidence="2 3">
    <name type="scientific">Taylorella equigenitalis ATCC 35865</name>
    <dbReference type="NCBI Taxonomy" id="743973"/>
    <lineage>
        <taxon>Bacteria</taxon>
        <taxon>Pseudomonadati</taxon>
        <taxon>Pseudomonadota</taxon>
        <taxon>Betaproteobacteria</taxon>
        <taxon>Burkholderiales</taxon>
        <taxon>Alcaligenaceae</taxon>
        <taxon>Taylorella</taxon>
    </lineage>
</organism>
<evidence type="ECO:0000256" key="1">
    <source>
        <dbReference type="SAM" id="Phobius"/>
    </source>
</evidence>
<reference evidence="2 3" key="1">
    <citation type="journal article" date="2012" name="Vet. Microbiol.">
        <title>Comparative genomic analyses of the Taylorellae.</title>
        <authorList>
            <person name="Hauser H."/>
            <person name="Richter D.C."/>
            <person name="van Tonder A."/>
            <person name="Clark L."/>
            <person name="Preston A."/>
        </authorList>
    </citation>
    <scope>NUCLEOTIDE SEQUENCE [LARGE SCALE GENOMIC DNA]</scope>
    <source>
        <strain evidence="2 3">ATCC 35865</strain>
    </source>
</reference>
<feature type="transmembrane region" description="Helical" evidence="1">
    <location>
        <begin position="30"/>
        <end position="51"/>
    </location>
</feature>
<dbReference type="EMBL" id="CP003264">
    <property type="protein sequence ID" value="AFN35939.1"/>
    <property type="molecule type" value="Genomic_DNA"/>
</dbReference>
<keyword evidence="1" id="KW-1133">Transmembrane helix</keyword>
<evidence type="ECO:0000313" key="2">
    <source>
        <dbReference type="EMBL" id="AFN35939.1"/>
    </source>
</evidence>
<dbReference type="Proteomes" id="UP000003121">
    <property type="component" value="Chromosome"/>
</dbReference>
<gene>
    <name evidence="2" type="ORF">KUI_0866</name>
</gene>
<sequence>MNFWRLFCAGFTFVFPIFFVYVGFWPTSAMVSTISLVLGIVLWSIFALIEFRNFVLKPARADAYYRRIYNSSPNSYATVESISNVGTSSKPKYKYLLKFQNLSGTTVHFSIENKKDLSLMAGQSLPIYINTDEVNPDPPFVIADNRFSFKPSFNPASGLFYVLFIIAYAVGFFLACYALFSNGYGWRFMSPWHPWVWAPIIGIFTTKVIGGVDKYITTSGTNQKLFNKLVTRGLKAEGTIISREHTGTTIMNSPLMKFIVQYSDKQGIQHQAVIKELIAFNDIYKFELNKRPVLYLKDDPSIAKFEYIERSMTEFAHTEPSDASYIMFDNMISD</sequence>
<accession>A0ABM5NB30</accession>
<feature type="transmembrane region" description="Helical" evidence="1">
    <location>
        <begin position="192"/>
        <end position="210"/>
    </location>
</feature>
<feature type="transmembrane region" description="Helical" evidence="1">
    <location>
        <begin position="7"/>
        <end position="24"/>
    </location>
</feature>
<feature type="transmembrane region" description="Helical" evidence="1">
    <location>
        <begin position="159"/>
        <end position="180"/>
    </location>
</feature>
<keyword evidence="1" id="KW-0812">Transmembrane</keyword>